<dbReference type="RefSeq" id="WP_015797815.1">
    <property type="nucleotide sequence ID" value="NC_013124.1"/>
</dbReference>
<accession>C7M2S0</accession>
<dbReference type="CDD" id="cd00090">
    <property type="entry name" value="HTH_ARSR"/>
    <property type="match status" value="1"/>
</dbReference>
<name>C7M2S0_ACIFD</name>
<proteinExistence type="predicted"/>
<feature type="region of interest" description="Disordered" evidence="1">
    <location>
        <begin position="226"/>
        <end position="245"/>
    </location>
</feature>
<gene>
    <name evidence="2" type="ordered locus">Afer_0346</name>
</gene>
<evidence type="ECO:0000313" key="2">
    <source>
        <dbReference type="EMBL" id="ACU53314.1"/>
    </source>
</evidence>
<keyword evidence="3" id="KW-1185">Reference proteome</keyword>
<dbReference type="SUPFAM" id="SSF46785">
    <property type="entry name" value="Winged helix' DNA-binding domain"/>
    <property type="match status" value="1"/>
</dbReference>
<dbReference type="InterPro" id="IPR011991">
    <property type="entry name" value="ArsR-like_HTH"/>
</dbReference>
<dbReference type="KEGG" id="afo:Afer_0346"/>
<dbReference type="eggNOG" id="COG2345">
    <property type="taxonomic scope" value="Bacteria"/>
</dbReference>
<evidence type="ECO:0000313" key="3">
    <source>
        <dbReference type="Proteomes" id="UP000000771"/>
    </source>
</evidence>
<dbReference type="InterPro" id="IPR036388">
    <property type="entry name" value="WH-like_DNA-bd_sf"/>
</dbReference>
<dbReference type="AlphaFoldDB" id="C7M2S0"/>
<dbReference type="EMBL" id="CP001631">
    <property type="protein sequence ID" value="ACU53314.1"/>
    <property type="molecule type" value="Genomic_DNA"/>
</dbReference>
<sequence length="245" mass="25950">MERGTGVWLTQTLDDLTRALGDGTRRAIYLWAREQHDVTASSVAAHFNLHPNVARHHLDRLVEAGYLAVVSQGARHQVGRPSKRYRAEGSRAPFEGLESQVELLAALVGGLLAEVPADRAARIAYEVGRAHGAALASTAVSESASGVMRAVATALRRSGFAAEADGTETIRQHGCPFGLLTEHYPALCATERGILDGLLDGLGDGTLDARPIRGTAGSCEVRMMAPPHRASRGTVTADGERAQTA</sequence>
<evidence type="ECO:0000256" key="1">
    <source>
        <dbReference type="SAM" id="MobiDB-lite"/>
    </source>
</evidence>
<dbReference type="HOGENOM" id="CLU_078469_1_1_11"/>
<dbReference type="Proteomes" id="UP000000771">
    <property type="component" value="Chromosome"/>
</dbReference>
<dbReference type="Gene3D" id="1.10.10.10">
    <property type="entry name" value="Winged helix-like DNA-binding domain superfamily/Winged helix DNA-binding domain"/>
    <property type="match status" value="1"/>
</dbReference>
<dbReference type="InterPro" id="IPR036390">
    <property type="entry name" value="WH_DNA-bd_sf"/>
</dbReference>
<dbReference type="STRING" id="525909.Afer_0346"/>
<organism evidence="2 3">
    <name type="scientific">Acidimicrobium ferrooxidans (strain DSM 10331 / JCM 15462 / NBRC 103882 / ICP)</name>
    <dbReference type="NCBI Taxonomy" id="525909"/>
    <lineage>
        <taxon>Bacteria</taxon>
        <taxon>Bacillati</taxon>
        <taxon>Actinomycetota</taxon>
        <taxon>Acidimicrobiia</taxon>
        <taxon>Acidimicrobiales</taxon>
        <taxon>Acidimicrobiaceae</taxon>
        <taxon>Acidimicrobium</taxon>
    </lineage>
</organism>
<reference evidence="2 3" key="1">
    <citation type="journal article" date="2009" name="Stand. Genomic Sci.">
        <title>Complete genome sequence of Acidimicrobium ferrooxidans type strain (ICP).</title>
        <authorList>
            <person name="Clum A."/>
            <person name="Nolan M."/>
            <person name="Lang E."/>
            <person name="Glavina Del Rio T."/>
            <person name="Tice H."/>
            <person name="Copeland A."/>
            <person name="Cheng J.F."/>
            <person name="Lucas S."/>
            <person name="Chen F."/>
            <person name="Bruce D."/>
            <person name="Goodwin L."/>
            <person name="Pitluck S."/>
            <person name="Ivanova N."/>
            <person name="Mavrommatis K."/>
            <person name="Mikhailova N."/>
            <person name="Pati A."/>
            <person name="Chen A."/>
            <person name="Palaniappan K."/>
            <person name="Goker M."/>
            <person name="Spring S."/>
            <person name="Land M."/>
            <person name="Hauser L."/>
            <person name="Chang Y.J."/>
            <person name="Jeffries C.C."/>
            <person name="Chain P."/>
            <person name="Bristow J."/>
            <person name="Eisen J.A."/>
            <person name="Markowitz V."/>
            <person name="Hugenholtz P."/>
            <person name="Kyrpides N.C."/>
            <person name="Klenk H.P."/>
            <person name="Lapidus A."/>
        </authorList>
    </citation>
    <scope>NUCLEOTIDE SEQUENCE [LARGE SCALE GENOMIC DNA]</scope>
    <source>
        <strain evidence="3">DSM 10331 / JCM 15462 / NBRC 103882 / ICP</strain>
    </source>
</reference>
<protein>
    <submittedName>
        <fullName evidence="2">Putative transcriptional regulator</fullName>
    </submittedName>
</protein>